<evidence type="ECO:0000256" key="1">
    <source>
        <dbReference type="ARBA" id="ARBA00004752"/>
    </source>
</evidence>
<dbReference type="InterPro" id="IPR005490">
    <property type="entry name" value="LD_TPept_cat_dom"/>
</dbReference>
<evidence type="ECO:0000256" key="3">
    <source>
        <dbReference type="ARBA" id="ARBA00022679"/>
    </source>
</evidence>
<feature type="signal peptide" evidence="8">
    <location>
        <begin position="1"/>
        <end position="22"/>
    </location>
</feature>
<dbReference type="GO" id="GO:0009252">
    <property type="term" value="P:peptidoglycan biosynthetic process"/>
    <property type="evidence" value="ECO:0007669"/>
    <property type="project" value="UniProtKB-UniPathway"/>
</dbReference>
<dbReference type="PROSITE" id="PS52029">
    <property type="entry name" value="LD_TPASE"/>
    <property type="match status" value="1"/>
</dbReference>
<dbReference type="EMBL" id="JAFNAA010000002">
    <property type="protein sequence ID" value="MBO1107020.1"/>
    <property type="molecule type" value="Genomic_DNA"/>
</dbReference>
<evidence type="ECO:0000259" key="9">
    <source>
        <dbReference type="PROSITE" id="PS52029"/>
    </source>
</evidence>
<evidence type="ECO:0000313" key="10">
    <source>
        <dbReference type="EMBL" id="MBO1107020.1"/>
    </source>
</evidence>
<dbReference type="PANTHER" id="PTHR36699">
    <property type="entry name" value="LD-TRANSPEPTIDASE"/>
    <property type="match status" value="1"/>
</dbReference>
<evidence type="ECO:0000313" key="11">
    <source>
        <dbReference type="Proteomes" id="UP000664658"/>
    </source>
</evidence>
<dbReference type="RefSeq" id="WP_207541538.1">
    <property type="nucleotide sequence ID" value="NZ_JAFNAA010000002.1"/>
</dbReference>
<dbReference type="GO" id="GO:0071555">
    <property type="term" value="P:cell wall organization"/>
    <property type="evidence" value="ECO:0007669"/>
    <property type="project" value="UniProtKB-UniRule"/>
</dbReference>
<evidence type="ECO:0000256" key="4">
    <source>
        <dbReference type="ARBA" id="ARBA00022960"/>
    </source>
</evidence>
<keyword evidence="8" id="KW-0732">Signal</keyword>
<dbReference type="GO" id="GO:0004180">
    <property type="term" value="F:carboxypeptidase activity"/>
    <property type="evidence" value="ECO:0007669"/>
    <property type="project" value="UniProtKB-ARBA"/>
</dbReference>
<dbReference type="Pfam" id="PF03734">
    <property type="entry name" value="YkuD"/>
    <property type="match status" value="1"/>
</dbReference>
<protein>
    <submittedName>
        <fullName evidence="10">L,D-transpeptidase family protein</fullName>
    </submittedName>
</protein>
<evidence type="ECO:0000256" key="8">
    <source>
        <dbReference type="SAM" id="SignalP"/>
    </source>
</evidence>
<keyword evidence="3" id="KW-0808">Transferase</keyword>
<reference evidence="10" key="1">
    <citation type="submission" date="2021-03" db="EMBL/GenBank/DDBJ databases">
        <title>Plesiomonas shigelloides zfcc0051, isolated from zebrafish feces.</title>
        <authorList>
            <person name="Vanderhoek Z."/>
            <person name="Gaulke C."/>
        </authorList>
    </citation>
    <scope>NUCLEOTIDE SEQUENCE</scope>
    <source>
        <strain evidence="10">Zfcc0051</strain>
    </source>
</reference>
<dbReference type="GO" id="GO:0016740">
    <property type="term" value="F:transferase activity"/>
    <property type="evidence" value="ECO:0007669"/>
    <property type="project" value="UniProtKB-KW"/>
</dbReference>
<comment type="similarity">
    <text evidence="2">Belongs to the YkuD family.</text>
</comment>
<comment type="caution">
    <text evidence="10">The sequence shown here is derived from an EMBL/GenBank/DDBJ whole genome shotgun (WGS) entry which is preliminary data.</text>
</comment>
<dbReference type="GO" id="GO:0008360">
    <property type="term" value="P:regulation of cell shape"/>
    <property type="evidence" value="ECO:0007669"/>
    <property type="project" value="UniProtKB-UniRule"/>
</dbReference>
<keyword evidence="4 7" id="KW-0133">Cell shape</keyword>
<keyword evidence="6 7" id="KW-0961">Cell wall biogenesis/degradation</keyword>
<dbReference type="AlphaFoldDB" id="A0A8I2B3K1"/>
<feature type="domain" description="L,D-TPase catalytic" evidence="9">
    <location>
        <begin position="32"/>
        <end position="166"/>
    </location>
</feature>
<dbReference type="UniPathway" id="UPA00219"/>
<dbReference type="Proteomes" id="UP000664658">
    <property type="component" value="Unassembled WGS sequence"/>
</dbReference>
<dbReference type="Gene3D" id="2.40.440.10">
    <property type="entry name" value="L,D-transpeptidase catalytic domain-like"/>
    <property type="match status" value="1"/>
</dbReference>
<sequence>MRLLSVLCLSVAGLLSAAPAAASLSQEPAKADLVVVKKSQYRLALMRDGKEIKSFWIALGANPVGPKLMKGDNRTPEGRYLLDYKKEDSQYYRAIHISYPNVEDINRAQQMGVHPGSMLMIHGQPNAVLNSKVQRSNWTNGCIALLNHDMDELWRSVEPGTPIEIYP</sequence>
<feature type="chain" id="PRO_5034339396" evidence="8">
    <location>
        <begin position="23"/>
        <end position="167"/>
    </location>
</feature>
<proteinExistence type="inferred from homology"/>
<evidence type="ECO:0000256" key="5">
    <source>
        <dbReference type="ARBA" id="ARBA00022984"/>
    </source>
</evidence>
<name>A0A8I2B3K1_PLESH</name>
<feature type="active site" description="Proton donor/acceptor" evidence="7">
    <location>
        <position position="122"/>
    </location>
</feature>
<organism evidence="10 11">
    <name type="scientific">Plesiomonas shigelloides</name>
    <name type="common">Aeromonas shigelloides</name>
    <dbReference type="NCBI Taxonomy" id="703"/>
    <lineage>
        <taxon>Bacteria</taxon>
        <taxon>Pseudomonadati</taxon>
        <taxon>Pseudomonadota</taxon>
        <taxon>Gammaproteobacteria</taxon>
        <taxon>Enterobacterales</taxon>
        <taxon>Enterobacteriaceae</taxon>
        <taxon>Plesiomonas</taxon>
    </lineage>
</organism>
<evidence type="ECO:0000256" key="6">
    <source>
        <dbReference type="ARBA" id="ARBA00023316"/>
    </source>
</evidence>
<dbReference type="PANTHER" id="PTHR36699:SF1">
    <property type="entry name" value="L,D-TRANSPEPTIDASE YAFK-RELATED"/>
    <property type="match status" value="1"/>
</dbReference>
<dbReference type="SUPFAM" id="SSF141523">
    <property type="entry name" value="L,D-transpeptidase catalytic domain-like"/>
    <property type="match status" value="1"/>
</dbReference>
<evidence type="ECO:0000256" key="2">
    <source>
        <dbReference type="ARBA" id="ARBA00005992"/>
    </source>
</evidence>
<accession>A0A8I2B3K1</accession>
<dbReference type="InterPro" id="IPR038063">
    <property type="entry name" value="Transpep_catalytic_dom"/>
</dbReference>
<feature type="active site" description="Nucleophile" evidence="7">
    <location>
        <position position="142"/>
    </location>
</feature>
<gene>
    <name evidence="10" type="ORF">J2R62_02065</name>
</gene>
<dbReference type="CDD" id="cd16913">
    <property type="entry name" value="YkuD_like"/>
    <property type="match status" value="1"/>
</dbReference>
<comment type="pathway">
    <text evidence="1 7">Cell wall biogenesis; peptidoglycan biosynthesis.</text>
</comment>
<evidence type="ECO:0000256" key="7">
    <source>
        <dbReference type="PROSITE-ProRule" id="PRU01373"/>
    </source>
</evidence>
<keyword evidence="5 7" id="KW-0573">Peptidoglycan synthesis</keyword>